<dbReference type="RefSeq" id="WP_019106501.1">
    <property type="nucleotide sequence ID" value="NZ_CAEI01000145.1"/>
</dbReference>
<dbReference type="EMBL" id="CP059084">
    <property type="protein sequence ID" value="QTC47743.1"/>
    <property type="molecule type" value="Genomic_DNA"/>
</dbReference>
<name>A0A8A4KH63_PANAN</name>
<dbReference type="AlphaFoldDB" id="A0A8A4KH63"/>
<dbReference type="Proteomes" id="UP000663901">
    <property type="component" value="Chromosome"/>
</dbReference>
<organism evidence="1 2">
    <name type="scientific">Pantoea ananas</name>
    <name type="common">Erwinia uredovora</name>
    <dbReference type="NCBI Taxonomy" id="553"/>
    <lineage>
        <taxon>Bacteria</taxon>
        <taxon>Pseudomonadati</taxon>
        <taxon>Pseudomonadota</taxon>
        <taxon>Gammaproteobacteria</taxon>
        <taxon>Enterobacterales</taxon>
        <taxon>Erwiniaceae</taxon>
        <taxon>Pantoea</taxon>
    </lineage>
</organism>
<accession>A0A8A4KH63</accession>
<evidence type="ECO:0000313" key="1">
    <source>
        <dbReference type="EMBL" id="QTC47743.1"/>
    </source>
</evidence>
<reference evidence="1" key="1">
    <citation type="submission" date="2020-07" db="EMBL/GenBank/DDBJ databases">
        <title>Genome Sequences for Panteoa spp. that cause Center Rot in Onions.</title>
        <authorList>
            <person name="Asselin J.A."/>
            <person name="Helmann T."/>
            <person name="Beer S."/>
            <person name="Stodghill P."/>
        </authorList>
    </citation>
    <scope>NUCLEOTIDE SEQUENCE</scope>
    <source>
        <strain evidence="1">OC5a</strain>
    </source>
</reference>
<gene>
    <name evidence="1" type="ORF">H0Z12_09385</name>
</gene>
<sequence>MSDITSEITSVLSDHSRFNAQQLDIIIAFVNELDNDTLHQFENGSERSIMSSYEQLLAASKRSGRRQYDEEYELESLTGSDRPNTTMRSNSAFFDRFKTSPANLQGYGGNIYKDQTKSYYDMAGKILTTVGGAATFGAGTAVIAATQVGSSLTSLAVRYALSSVGVTGLAGGAMVAMRNNFSDIQVATNKDFLETVKSVAKLRNKLNDFFRGLYNKVLKDTGKAETALNDEMGSHPLRFSAGSENQLVRTNLTPIQSLITQDFANPNYDISAKILPQGTDSEWRIAVVSMRGGERILNRTNVDVLQQVVNRL</sequence>
<proteinExistence type="predicted"/>
<evidence type="ECO:0000313" key="2">
    <source>
        <dbReference type="Proteomes" id="UP000663901"/>
    </source>
</evidence>
<protein>
    <submittedName>
        <fullName evidence="1">Transcriptional regulator</fullName>
    </submittedName>
</protein>